<feature type="domain" description="AB hydrolase-1" evidence="4">
    <location>
        <begin position="137"/>
        <end position="394"/>
    </location>
</feature>
<dbReference type="Pfam" id="PF00561">
    <property type="entry name" value="Abhydrolase_1"/>
    <property type="match status" value="1"/>
</dbReference>
<accession>A0A1Q4VAT3</accession>
<evidence type="ECO:0000313" key="5">
    <source>
        <dbReference type="EMBL" id="OKH94839.1"/>
    </source>
</evidence>
<organism evidence="5 6">
    <name type="scientific">Streptomyces uncialis</name>
    <dbReference type="NCBI Taxonomy" id="1048205"/>
    <lineage>
        <taxon>Bacteria</taxon>
        <taxon>Bacillati</taxon>
        <taxon>Actinomycetota</taxon>
        <taxon>Actinomycetes</taxon>
        <taxon>Kitasatosporales</taxon>
        <taxon>Streptomycetaceae</taxon>
        <taxon>Streptomyces</taxon>
    </lineage>
</organism>
<dbReference type="PANTHER" id="PTHR43194">
    <property type="entry name" value="HYDROLASE ALPHA/BETA FOLD FAMILY"/>
    <property type="match status" value="1"/>
</dbReference>
<dbReference type="PANTHER" id="PTHR43194:SF2">
    <property type="entry name" value="PEROXISOMAL MEMBRANE PROTEIN LPX1"/>
    <property type="match status" value="1"/>
</dbReference>
<keyword evidence="2" id="KW-0378">Hydrolase</keyword>
<dbReference type="SUPFAM" id="SSF53474">
    <property type="entry name" value="alpha/beta-Hydrolases"/>
    <property type="match status" value="1"/>
</dbReference>
<name>A0A1Q4VAT3_9ACTN</name>
<comment type="similarity">
    <text evidence="1">Belongs to the peptidase S33 family.</text>
</comment>
<dbReference type="STRING" id="1048205.AB852_11815"/>
<evidence type="ECO:0000256" key="3">
    <source>
        <dbReference type="SAM" id="Phobius"/>
    </source>
</evidence>
<sequence>MATTLPRRLFGAFLLAAALALAPAVAVAAFLALALVSAWIPLLAGAALLTALAVGSLLGRAAFTLFGVTARRRRATALFAAGLTTSVAVLGSVTVFRPMPAPDAGPVPQGVQYWRTPAGDRLAYVHQPAAGTPRPTPVIFLHGGPGTPGEGVPRAGRALAAAGFDVYAYDQTGSGRSTRLRDVRDYTVARHVADLETVRRAIGAERVILVGQSWGASLAAQYLAAHGNRVARAVFTSPGALWGRTRPGSEAGDPWKRLTPAQRERREELAGEPRILAASLLLRVNPRAAHALVGDREADHWMRETALTGKDGGSCPGAAPAPAHHNPLGFYANQLTSTDFEEIPDPRSALRTAHVPALVLRGDCDYLAPEVAREYVTTLPDTRFVAVEGAGHALPRDRPARYRSLLLDFVTRG</sequence>
<evidence type="ECO:0000259" key="4">
    <source>
        <dbReference type="Pfam" id="PF00561"/>
    </source>
</evidence>
<gene>
    <name evidence="5" type="ORF">AB852_11815</name>
</gene>
<dbReference type="EMBL" id="LFBV01000002">
    <property type="protein sequence ID" value="OKH94839.1"/>
    <property type="molecule type" value="Genomic_DNA"/>
</dbReference>
<dbReference type="Gene3D" id="3.40.50.1820">
    <property type="entry name" value="alpha/beta hydrolase"/>
    <property type="match status" value="1"/>
</dbReference>
<dbReference type="Proteomes" id="UP000186455">
    <property type="component" value="Unassembled WGS sequence"/>
</dbReference>
<dbReference type="RefSeq" id="WP_073786873.1">
    <property type="nucleotide sequence ID" value="NZ_JBITDR010000001.1"/>
</dbReference>
<dbReference type="InterPro" id="IPR029058">
    <property type="entry name" value="AB_hydrolase_fold"/>
</dbReference>
<keyword evidence="3" id="KW-1133">Transmembrane helix</keyword>
<evidence type="ECO:0000313" key="6">
    <source>
        <dbReference type="Proteomes" id="UP000186455"/>
    </source>
</evidence>
<dbReference type="GO" id="GO:0004177">
    <property type="term" value="F:aminopeptidase activity"/>
    <property type="evidence" value="ECO:0007669"/>
    <property type="project" value="UniProtKB-EC"/>
</dbReference>
<feature type="transmembrane region" description="Helical" evidence="3">
    <location>
        <begin position="75"/>
        <end position="96"/>
    </location>
</feature>
<keyword evidence="3" id="KW-0812">Transmembrane</keyword>
<dbReference type="AlphaFoldDB" id="A0A1Q4VAT3"/>
<protein>
    <recommendedName>
        <fullName evidence="4">AB hydrolase-1 domain-containing protein</fullName>
    </recommendedName>
</protein>
<keyword evidence="6" id="KW-1185">Reference proteome</keyword>
<comment type="caution">
    <text evidence="5">The sequence shown here is derived from an EMBL/GenBank/DDBJ whole genome shotgun (WGS) entry which is preliminary data.</text>
</comment>
<evidence type="ECO:0000256" key="2">
    <source>
        <dbReference type="ARBA" id="ARBA00022801"/>
    </source>
</evidence>
<evidence type="ECO:0000256" key="1">
    <source>
        <dbReference type="ARBA" id="ARBA00010088"/>
    </source>
</evidence>
<feature type="transmembrane region" description="Helical" evidence="3">
    <location>
        <begin position="38"/>
        <end position="63"/>
    </location>
</feature>
<dbReference type="GO" id="GO:0006508">
    <property type="term" value="P:proteolysis"/>
    <property type="evidence" value="ECO:0007669"/>
    <property type="project" value="InterPro"/>
</dbReference>
<dbReference type="InterPro" id="IPR002410">
    <property type="entry name" value="Peptidase_S33"/>
</dbReference>
<dbReference type="InterPro" id="IPR050228">
    <property type="entry name" value="Carboxylesterase_BioH"/>
</dbReference>
<dbReference type="PRINTS" id="PR00793">
    <property type="entry name" value="PROAMNOPTASE"/>
</dbReference>
<dbReference type="InterPro" id="IPR000073">
    <property type="entry name" value="AB_hydrolase_1"/>
</dbReference>
<reference evidence="5 6" key="1">
    <citation type="submission" date="2015-06" db="EMBL/GenBank/DDBJ databases">
        <title>Cloning and characterization of the uncialamcin biosynthetic gene cluster.</title>
        <authorList>
            <person name="Yan X."/>
            <person name="Huang T."/>
            <person name="Ge H."/>
            <person name="Shen B."/>
        </authorList>
    </citation>
    <scope>NUCLEOTIDE SEQUENCE [LARGE SCALE GENOMIC DNA]</scope>
    <source>
        <strain evidence="5 6">DCA2648</strain>
    </source>
</reference>
<keyword evidence="3" id="KW-0472">Membrane</keyword>
<proteinExistence type="inferred from homology"/>